<feature type="region of interest" description="Disordered" evidence="1">
    <location>
        <begin position="1"/>
        <end position="32"/>
    </location>
</feature>
<evidence type="ECO:0000313" key="3">
    <source>
        <dbReference type="Proteomes" id="UP000268162"/>
    </source>
</evidence>
<dbReference type="Proteomes" id="UP000268162">
    <property type="component" value="Unassembled WGS sequence"/>
</dbReference>
<reference evidence="3" key="1">
    <citation type="journal article" date="2018" name="Nat. Microbiol.">
        <title>Leveraging single-cell genomics to expand the fungal tree of life.</title>
        <authorList>
            <person name="Ahrendt S.R."/>
            <person name="Quandt C.A."/>
            <person name="Ciobanu D."/>
            <person name="Clum A."/>
            <person name="Salamov A."/>
            <person name="Andreopoulos B."/>
            <person name="Cheng J.F."/>
            <person name="Woyke T."/>
            <person name="Pelin A."/>
            <person name="Henrissat B."/>
            <person name="Reynolds N.K."/>
            <person name="Benny G.L."/>
            <person name="Smith M.E."/>
            <person name="James T.Y."/>
            <person name="Grigoriev I.V."/>
        </authorList>
    </citation>
    <scope>NUCLEOTIDE SEQUENCE [LARGE SCALE GENOMIC DNA]</scope>
    <source>
        <strain evidence="3">RSA 468</strain>
    </source>
</reference>
<dbReference type="EMBL" id="ML002522">
    <property type="protein sequence ID" value="RKP37231.1"/>
    <property type="molecule type" value="Genomic_DNA"/>
</dbReference>
<gene>
    <name evidence="2" type="ORF">BJ085DRAFT_37381</name>
</gene>
<keyword evidence="3" id="KW-1185">Reference proteome</keyword>
<organism evidence="2 3">
    <name type="scientific">Dimargaris cristalligena</name>
    <dbReference type="NCBI Taxonomy" id="215637"/>
    <lineage>
        <taxon>Eukaryota</taxon>
        <taxon>Fungi</taxon>
        <taxon>Fungi incertae sedis</taxon>
        <taxon>Zoopagomycota</taxon>
        <taxon>Kickxellomycotina</taxon>
        <taxon>Dimargaritomycetes</taxon>
        <taxon>Dimargaritales</taxon>
        <taxon>Dimargaritaceae</taxon>
        <taxon>Dimargaris</taxon>
    </lineage>
</organism>
<sequence length="251" mass="27504">MLAPTLLGSPVPEQDYHPYLPIGRPQSGPTPTIENVRLTRAAAAELERRLDEAGIAVPLIGDNGSTPIPQLTPQHTAIALQFLQEMLRHQDASLLSVQPEGQLDGILAEIRGADEITEALAPDDNQDIRVFFATVPQSKTKKLIYDYVLGNQISFDLEEGDGNSVETISLQHSVPPPAFSLGSFRSDWCHPEAGNAKEEMCRTILAEQATTFNSGHFFNEFPQAGQLLETQTGVDQEAILNVMENQLMFTL</sequence>
<accession>A0A4P9ZW98</accession>
<dbReference type="AlphaFoldDB" id="A0A4P9ZW98"/>
<protein>
    <submittedName>
        <fullName evidence="2">Uncharacterized protein</fullName>
    </submittedName>
</protein>
<proteinExistence type="predicted"/>
<name>A0A4P9ZW98_9FUNG</name>
<evidence type="ECO:0000256" key="1">
    <source>
        <dbReference type="SAM" id="MobiDB-lite"/>
    </source>
</evidence>
<evidence type="ECO:0000313" key="2">
    <source>
        <dbReference type="EMBL" id="RKP37231.1"/>
    </source>
</evidence>